<evidence type="ECO:0000313" key="2">
    <source>
        <dbReference type="Proteomes" id="UP001362999"/>
    </source>
</evidence>
<feature type="non-terminal residue" evidence="1">
    <location>
        <position position="327"/>
    </location>
</feature>
<protein>
    <submittedName>
        <fullName evidence="1">Uncharacterized protein</fullName>
    </submittedName>
</protein>
<dbReference type="Proteomes" id="UP001362999">
    <property type="component" value="Unassembled WGS sequence"/>
</dbReference>
<name>A0AAV9ZYU0_9AGAR</name>
<reference evidence="1 2" key="1">
    <citation type="journal article" date="2024" name="J Genomics">
        <title>Draft genome sequencing and assembly of Favolaschia claudopus CIRM-BRFM 2984 isolated from oak limbs.</title>
        <authorList>
            <person name="Navarro D."/>
            <person name="Drula E."/>
            <person name="Chaduli D."/>
            <person name="Cazenave R."/>
            <person name="Ahrendt S."/>
            <person name="Wang J."/>
            <person name="Lipzen A."/>
            <person name="Daum C."/>
            <person name="Barry K."/>
            <person name="Grigoriev I.V."/>
            <person name="Favel A."/>
            <person name="Rosso M.N."/>
            <person name="Martin F."/>
        </authorList>
    </citation>
    <scope>NUCLEOTIDE SEQUENCE [LARGE SCALE GENOMIC DNA]</scope>
    <source>
        <strain evidence="1 2">CIRM-BRFM 2984</strain>
    </source>
</reference>
<feature type="non-terminal residue" evidence="1">
    <location>
        <position position="1"/>
    </location>
</feature>
<dbReference type="EMBL" id="JAWWNJ010000098">
    <property type="protein sequence ID" value="KAK6996366.1"/>
    <property type="molecule type" value="Genomic_DNA"/>
</dbReference>
<proteinExistence type="predicted"/>
<organism evidence="1 2">
    <name type="scientific">Favolaschia claudopus</name>
    <dbReference type="NCBI Taxonomy" id="2862362"/>
    <lineage>
        <taxon>Eukaryota</taxon>
        <taxon>Fungi</taxon>
        <taxon>Dikarya</taxon>
        <taxon>Basidiomycota</taxon>
        <taxon>Agaricomycotina</taxon>
        <taxon>Agaricomycetes</taxon>
        <taxon>Agaricomycetidae</taxon>
        <taxon>Agaricales</taxon>
        <taxon>Marasmiineae</taxon>
        <taxon>Mycenaceae</taxon>
        <taxon>Favolaschia</taxon>
    </lineage>
</organism>
<gene>
    <name evidence="1" type="ORF">R3P38DRAFT_2433767</name>
</gene>
<dbReference type="AlphaFoldDB" id="A0AAV9ZYU0"/>
<evidence type="ECO:0000313" key="1">
    <source>
        <dbReference type="EMBL" id="KAK6996366.1"/>
    </source>
</evidence>
<comment type="caution">
    <text evidence="1">The sequence shown here is derived from an EMBL/GenBank/DDBJ whole genome shotgun (WGS) entry which is preliminary data.</text>
</comment>
<accession>A0AAV9ZYU0</accession>
<keyword evidence="2" id="KW-1185">Reference proteome</keyword>
<sequence length="327" mass="36951">PTLLTAAACAKNPNLQKARTAIQTFVTKSYREVVGVSAKDSWLDPAEDRTNETTGEVYLTPDFTVDVSARVNRRICVAVCTQVLDELKHSYNQPNAVCAVNCSWNREIIQQMADNSFRNLKPDWKKQNDAAALAKNELKKKINRWVSRRKIKQKQIQPFVKKLADDHGLDAEPLSLLLYEEHMSDEASGPDSEDEYESKAAWQRDMARVNGDTDVTAGALATKAFLEVIEPTWRGDTMSDFFHCLQKRWIATLEDADTRRIAYTRVRGTGRKCRRIPAASPYDIGINTTWLAEARTLPENEDILSKWATYGNPAGFDVEALRRALAR</sequence>